<sequence>MNPPPLPTGLARRRALVDQIRDAQGLCIVRGGIGVGKTFLAGMAAVEAREAGSLVVWADVATLAGDGGSGAEVWAAVARHLERMETPLKAGPIVVPAPVEKPVSAAEATDAVRRAVLAAGGGVVLVLDDVDRCEDPALAEWVVGLVRRLPGILVVATSRQVTALESRLVRARVDVTRIGPDLALDAADVAELLGDRDTFDDETAARLLEATGGHALTLGMLLVVLAETRRDPGVATAQELGREAARCAGEILDSTVTPEQQRALGPLAVPLRLTRYLARAIAGDAALDLLDQAQASGLGAWSARTAALVDSDDGGVFDMLGVFRRALRDGLRRENPGRESALLPVVVDASLDERGFAVAALAAVDSGEPRLLEEVCRAAWMELRHADLSLLARVMSPVQAWPVERYPTVALTLGLMIYQDPARQRQAEHFFQLAASGLGLFAPSDSAERAYLGTVRSMAQRFLGLPEEAALSATAALGSLREVTIDDGARLPGHAFLVRNIASALFVAGYSDTAGILLQEAYDEEDPDSDSALLTACLLALVLGWGGEAAAAERLTRSHPPMAEAVAALGSYGANALLRTRAILALERRDGEALAAALEGVRSQPTLLDEFAPLGVITEMLAELSRGRLAASLEVLAWARAHESYASTAPVWRARQDALGRLVRTAAGDGADVLRELQAARQGPPEPGDRFVHLLDAALLLAADDVEGARSTIGETLGDDDGKLTVARLLEAAIAVRAGDREKAGRMLAIVRERAHEGSLRGWLLLTRADREALEAVDPDAVAHLVSRNVPVVLPVAEAPGGVGSGAVGPGAVGPGENDGTDVGDGG</sequence>
<dbReference type="InterPro" id="IPR003593">
    <property type="entry name" value="AAA+_ATPase"/>
</dbReference>
<accession>A0A2U1ZWA9</accession>
<evidence type="ECO:0000259" key="2">
    <source>
        <dbReference type="SMART" id="SM00382"/>
    </source>
</evidence>
<name>A0A2U1ZWA9_9MICO</name>
<proteinExistence type="predicted"/>
<dbReference type="RefSeq" id="WP_109229658.1">
    <property type="nucleotide sequence ID" value="NZ_PYHR01000002.1"/>
</dbReference>
<dbReference type="Gene3D" id="3.40.50.300">
    <property type="entry name" value="P-loop containing nucleotide triphosphate hydrolases"/>
    <property type="match status" value="1"/>
</dbReference>
<dbReference type="InterPro" id="IPR027417">
    <property type="entry name" value="P-loop_NTPase"/>
</dbReference>
<feature type="domain" description="AAA+ ATPase" evidence="2">
    <location>
        <begin position="23"/>
        <end position="179"/>
    </location>
</feature>
<comment type="caution">
    <text evidence="3">The sequence shown here is derived from an EMBL/GenBank/DDBJ whole genome shotgun (WGS) entry which is preliminary data.</text>
</comment>
<reference evidence="3 4" key="1">
    <citation type="submission" date="2018-03" db="EMBL/GenBank/DDBJ databases">
        <title>Genome assembly of novel Miniimonas species PCH200.</title>
        <authorList>
            <person name="Thakur V."/>
            <person name="Kumar V."/>
            <person name="Singh D."/>
        </authorList>
    </citation>
    <scope>NUCLEOTIDE SEQUENCE [LARGE SCALE GENOMIC DNA]</scope>
    <source>
        <strain evidence="3 4">PCH200</strain>
    </source>
</reference>
<feature type="region of interest" description="Disordered" evidence="1">
    <location>
        <begin position="804"/>
        <end position="827"/>
    </location>
</feature>
<dbReference type="OrthoDB" id="5140087at2"/>
<dbReference type="Proteomes" id="UP000245166">
    <property type="component" value="Unassembled WGS sequence"/>
</dbReference>
<keyword evidence="4" id="KW-1185">Reference proteome</keyword>
<evidence type="ECO:0000256" key="1">
    <source>
        <dbReference type="SAM" id="MobiDB-lite"/>
    </source>
</evidence>
<dbReference type="EMBL" id="PYHR01000002">
    <property type="protein sequence ID" value="PWD51277.1"/>
    <property type="molecule type" value="Genomic_DNA"/>
</dbReference>
<feature type="compositionally biased region" description="Gly residues" evidence="1">
    <location>
        <begin position="804"/>
        <end position="814"/>
    </location>
</feature>
<evidence type="ECO:0000313" key="3">
    <source>
        <dbReference type="EMBL" id="PWD51277.1"/>
    </source>
</evidence>
<organism evidence="3 4">
    <name type="scientific">Serinibacter arcticus</name>
    <dbReference type="NCBI Taxonomy" id="1655435"/>
    <lineage>
        <taxon>Bacteria</taxon>
        <taxon>Bacillati</taxon>
        <taxon>Actinomycetota</taxon>
        <taxon>Actinomycetes</taxon>
        <taxon>Micrococcales</taxon>
        <taxon>Beutenbergiaceae</taxon>
        <taxon>Serinibacter</taxon>
    </lineage>
</organism>
<dbReference type="SMART" id="SM00382">
    <property type="entry name" value="AAA"/>
    <property type="match status" value="1"/>
</dbReference>
<dbReference type="AlphaFoldDB" id="A0A2U1ZWA9"/>
<dbReference type="SUPFAM" id="SSF52540">
    <property type="entry name" value="P-loop containing nucleoside triphosphate hydrolases"/>
    <property type="match status" value="1"/>
</dbReference>
<protein>
    <recommendedName>
        <fullName evidence="2">AAA+ ATPase domain-containing protein</fullName>
    </recommendedName>
</protein>
<evidence type="ECO:0000313" key="4">
    <source>
        <dbReference type="Proteomes" id="UP000245166"/>
    </source>
</evidence>
<gene>
    <name evidence="3" type="ORF">C8046_12030</name>
</gene>